<reference evidence="3 4" key="1">
    <citation type="submission" date="2019-03" db="EMBL/GenBank/DDBJ databases">
        <title>Genomic Encyclopedia of Type Strains, Phase IV (KMG-IV): sequencing the most valuable type-strain genomes for metagenomic binning, comparative biology and taxonomic classification.</title>
        <authorList>
            <person name="Goeker M."/>
        </authorList>
    </citation>
    <scope>NUCLEOTIDE SEQUENCE [LARGE SCALE GENOMIC DNA]</scope>
    <source>
        <strain evidence="3 4">DSM 21944</strain>
    </source>
</reference>
<dbReference type="GO" id="GO:1902201">
    <property type="term" value="P:negative regulation of bacterial-type flagellum-dependent cell motility"/>
    <property type="evidence" value="ECO:0007669"/>
    <property type="project" value="TreeGrafter"/>
</dbReference>
<dbReference type="OrthoDB" id="9803824at2"/>
<dbReference type="AlphaFoldDB" id="A0A4R3LKN6"/>
<comment type="caution">
    <text evidence="3">The sequence shown here is derived from an EMBL/GenBank/DDBJ whole genome shotgun (WGS) entry which is preliminary data.</text>
</comment>
<dbReference type="EC" id="2.7.7.65" evidence="1"/>
<dbReference type="GO" id="GO:0005886">
    <property type="term" value="C:plasma membrane"/>
    <property type="evidence" value="ECO:0007669"/>
    <property type="project" value="TreeGrafter"/>
</dbReference>
<dbReference type="InterPro" id="IPR000160">
    <property type="entry name" value="GGDEF_dom"/>
</dbReference>
<dbReference type="SUPFAM" id="SSF55073">
    <property type="entry name" value="Nucleotide cyclase"/>
    <property type="match status" value="1"/>
</dbReference>
<dbReference type="RefSeq" id="WP_132577207.1">
    <property type="nucleotide sequence ID" value="NZ_JBHLWF010000013.1"/>
</dbReference>
<dbReference type="NCBIfam" id="TIGR00254">
    <property type="entry name" value="GGDEF"/>
    <property type="match status" value="1"/>
</dbReference>
<feature type="domain" description="GGDEF" evidence="2">
    <location>
        <begin position="1"/>
        <end position="129"/>
    </location>
</feature>
<keyword evidence="4" id="KW-1185">Reference proteome</keyword>
<dbReference type="InterPro" id="IPR029787">
    <property type="entry name" value="Nucleotide_cyclase"/>
</dbReference>
<organism evidence="3 4">
    <name type="scientific">Pseudofulvimonas gallinarii</name>
    <dbReference type="NCBI Taxonomy" id="634155"/>
    <lineage>
        <taxon>Bacteria</taxon>
        <taxon>Pseudomonadati</taxon>
        <taxon>Pseudomonadota</taxon>
        <taxon>Gammaproteobacteria</taxon>
        <taxon>Lysobacterales</taxon>
        <taxon>Rhodanobacteraceae</taxon>
        <taxon>Pseudofulvimonas</taxon>
    </lineage>
</organism>
<dbReference type="Gene3D" id="3.30.70.270">
    <property type="match status" value="1"/>
</dbReference>
<dbReference type="InterPro" id="IPR043128">
    <property type="entry name" value="Rev_trsase/Diguanyl_cyclase"/>
</dbReference>
<accession>A0A4R3LKN6</accession>
<dbReference type="PANTHER" id="PTHR45138:SF24">
    <property type="entry name" value="DIGUANYLATE CYCLASE DGCC-RELATED"/>
    <property type="match status" value="1"/>
</dbReference>
<dbReference type="GO" id="GO:0043709">
    <property type="term" value="P:cell adhesion involved in single-species biofilm formation"/>
    <property type="evidence" value="ECO:0007669"/>
    <property type="project" value="TreeGrafter"/>
</dbReference>
<dbReference type="Proteomes" id="UP000294599">
    <property type="component" value="Unassembled WGS sequence"/>
</dbReference>
<sequence length="140" mass="15277">MIDLDHFKTINDVGGHPFGDAVLADLGRCLLQLVPEDGMIARLGGEEFLMLCPRLGREHALALADRIRFAVHGLSRHAGERFMPVTVSQGLAVFDGVDCHDQSSWMQRADHAVYRAKANGRDRVEVAVPTVRTAGDAVCT</sequence>
<dbReference type="EMBL" id="SMAF01000002">
    <property type="protein sequence ID" value="TCT00823.1"/>
    <property type="molecule type" value="Genomic_DNA"/>
</dbReference>
<dbReference type="GO" id="GO:0052621">
    <property type="term" value="F:diguanylate cyclase activity"/>
    <property type="evidence" value="ECO:0007669"/>
    <property type="project" value="UniProtKB-EC"/>
</dbReference>
<evidence type="ECO:0000256" key="1">
    <source>
        <dbReference type="ARBA" id="ARBA00012528"/>
    </source>
</evidence>
<dbReference type="InterPro" id="IPR050469">
    <property type="entry name" value="Diguanylate_Cyclase"/>
</dbReference>
<dbReference type="PANTHER" id="PTHR45138">
    <property type="entry name" value="REGULATORY COMPONENTS OF SENSORY TRANSDUCTION SYSTEM"/>
    <property type="match status" value="1"/>
</dbReference>
<dbReference type="CDD" id="cd01949">
    <property type="entry name" value="GGDEF"/>
    <property type="match status" value="1"/>
</dbReference>
<dbReference type="PROSITE" id="PS50887">
    <property type="entry name" value="GGDEF"/>
    <property type="match status" value="1"/>
</dbReference>
<proteinExistence type="predicted"/>
<protein>
    <recommendedName>
        <fullName evidence="1">diguanylate cyclase</fullName>
        <ecNumber evidence="1">2.7.7.65</ecNumber>
    </recommendedName>
</protein>
<evidence type="ECO:0000313" key="3">
    <source>
        <dbReference type="EMBL" id="TCT00823.1"/>
    </source>
</evidence>
<name>A0A4R3LKN6_9GAMM</name>
<gene>
    <name evidence="3" type="ORF">EDC25_102192</name>
</gene>
<evidence type="ECO:0000259" key="2">
    <source>
        <dbReference type="PROSITE" id="PS50887"/>
    </source>
</evidence>
<dbReference type="SMART" id="SM00267">
    <property type="entry name" value="GGDEF"/>
    <property type="match status" value="1"/>
</dbReference>
<evidence type="ECO:0000313" key="4">
    <source>
        <dbReference type="Proteomes" id="UP000294599"/>
    </source>
</evidence>
<dbReference type="Pfam" id="PF00990">
    <property type="entry name" value="GGDEF"/>
    <property type="match status" value="1"/>
</dbReference>